<organism evidence="1">
    <name type="scientific">marine metagenome</name>
    <dbReference type="NCBI Taxonomy" id="408172"/>
    <lineage>
        <taxon>unclassified sequences</taxon>
        <taxon>metagenomes</taxon>
        <taxon>ecological metagenomes</taxon>
    </lineage>
</organism>
<dbReference type="EMBL" id="UINC01002380">
    <property type="protein sequence ID" value="SUZ96076.1"/>
    <property type="molecule type" value="Genomic_DNA"/>
</dbReference>
<proteinExistence type="predicted"/>
<reference evidence="1" key="1">
    <citation type="submission" date="2018-05" db="EMBL/GenBank/DDBJ databases">
        <authorList>
            <person name="Lanie J.A."/>
            <person name="Ng W.-L."/>
            <person name="Kazmierczak K.M."/>
            <person name="Andrzejewski T.M."/>
            <person name="Davidsen T.M."/>
            <person name="Wayne K.J."/>
            <person name="Tettelin H."/>
            <person name="Glass J.I."/>
            <person name="Rusch D."/>
            <person name="Podicherti R."/>
            <person name="Tsui H.-C.T."/>
            <person name="Winkler M.E."/>
        </authorList>
    </citation>
    <scope>NUCLEOTIDE SEQUENCE</scope>
</reference>
<name>A0A381RW44_9ZZZZ</name>
<evidence type="ECO:0000313" key="1">
    <source>
        <dbReference type="EMBL" id="SUZ96076.1"/>
    </source>
</evidence>
<protein>
    <submittedName>
        <fullName evidence="1">Uncharacterized protein</fullName>
    </submittedName>
</protein>
<accession>A0A381RW44</accession>
<feature type="non-terminal residue" evidence="1">
    <location>
        <position position="1"/>
    </location>
</feature>
<dbReference type="AlphaFoldDB" id="A0A381RW44"/>
<gene>
    <name evidence="1" type="ORF">METZ01_LOCUS48930</name>
</gene>
<sequence>VDITVEVPAGWLVAGPGRRITLSEPDSSSGRVRFAFRPPSPVPAVALLASAFERRAMDIDGVTFEILLSPKHLDNLVLFADAQEPIRERISELLTESARLGLPYPYGGFSLVETPHLLRGFGGGWRLDSVQALPGMVLMKETSFPTARFARFFDDPEELRELEDAEGGIAGFKREVIERFFDNDFTGGNIFLGASRNFVAYQTSATGRGAIALNYVLDELFNRLVTGKRGYFSAHEFDSQMGVTMMGTMSDMIQGESGAIIDSIIANTVQRPAVWDRALASSLAELDPSDDPAQVLNVMALKGGAVADVLYDGLGRQRIAKLLAALVDRYRGGHFDAVEFVRTSKDIGVDIEPLLGDWLNEAALPGFLVSNVIAERLAESDNAKAQYQVRFHVRNDEAAPGLFRVRYMSGNRKRRSRDWEPTWNNTEPFRLAGYQSVEVGLLSRDPPLEIWLEPYLALNRKALRLDIPNIDFEQRSLADPFLGVKPSEWATDPVAAGIIIDDLDPGFATEYDDGEQLSNFQFQVESVDDGTTNVTLSMGPSSATLEMDQGLPVLPDLFGAGGGFGMWTRDSNEPRSWGKYRRTYARIAAGSGSRRAVFTAILPQDGMWQLSYHSPFAGGKMRKKGEHNARSARLAKLGGGSGSERSGYDLTLSAGQRAWALEFDASASERGWNDLGTFDLSAGTVRLSVSDATDGESVIADAIRWIPANEVESANPRLSARIDR</sequence>